<organism evidence="1 2">
    <name type="scientific">Riccia fluitans</name>
    <dbReference type="NCBI Taxonomy" id="41844"/>
    <lineage>
        <taxon>Eukaryota</taxon>
        <taxon>Viridiplantae</taxon>
        <taxon>Streptophyta</taxon>
        <taxon>Embryophyta</taxon>
        <taxon>Marchantiophyta</taxon>
        <taxon>Marchantiopsida</taxon>
        <taxon>Marchantiidae</taxon>
        <taxon>Marchantiales</taxon>
        <taxon>Ricciaceae</taxon>
        <taxon>Riccia</taxon>
    </lineage>
</organism>
<proteinExistence type="predicted"/>
<keyword evidence="2" id="KW-1185">Reference proteome</keyword>
<comment type="caution">
    <text evidence="1">The sequence shown here is derived from an EMBL/GenBank/DDBJ whole genome shotgun (WGS) entry which is preliminary data.</text>
</comment>
<dbReference type="AlphaFoldDB" id="A0ABD1YBV6"/>
<name>A0ABD1YBV6_9MARC</name>
<protein>
    <submittedName>
        <fullName evidence="1">Uncharacterized protein</fullName>
    </submittedName>
</protein>
<sequence length="260" mass="28345">MQGVVRRTASHGICSLSGRLDAALATCLQQLPVHRGAKGLGAVVNRPYIASWSGAQPRKKGQCIHLTRLLVEAFVGAVFLAQRVTMTNLQAVSRARAAEVALQAVGPTPQLERSGEWNNVRADRELTEVQLSRFPNGWDHGELPWGRGRSTPLIERVDWRRGIEVVPAIDPKIATWHGCKTPKIRGVCVCTLLPDSDPSRSLTLKVGLSRNGWTEQGFPVDDWVTWHSIGTVPSSGMQLWVCKRGMVTGSCSTPEGCPAQ</sequence>
<evidence type="ECO:0000313" key="1">
    <source>
        <dbReference type="EMBL" id="KAL2623152.1"/>
    </source>
</evidence>
<accession>A0ABD1YBV6</accession>
<reference evidence="1 2" key="1">
    <citation type="submission" date="2024-09" db="EMBL/GenBank/DDBJ databases">
        <title>Chromosome-scale assembly of Riccia fluitans.</title>
        <authorList>
            <person name="Paukszto L."/>
            <person name="Sawicki J."/>
            <person name="Karawczyk K."/>
            <person name="Piernik-Szablinska J."/>
            <person name="Szczecinska M."/>
            <person name="Mazdziarz M."/>
        </authorList>
    </citation>
    <scope>NUCLEOTIDE SEQUENCE [LARGE SCALE GENOMIC DNA]</scope>
    <source>
        <strain evidence="1">Rf_01</strain>
        <tissue evidence="1">Aerial parts of the thallus</tissue>
    </source>
</reference>
<dbReference type="Proteomes" id="UP001605036">
    <property type="component" value="Unassembled WGS sequence"/>
</dbReference>
<gene>
    <name evidence="1" type="ORF">R1flu_003357</name>
</gene>
<dbReference type="EMBL" id="JBHFFA010000006">
    <property type="protein sequence ID" value="KAL2623152.1"/>
    <property type="molecule type" value="Genomic_DNA"/>
</dbReference>
<evidence type="ECO:0000313" key="2">
    <source>
        <dbReference type="Proteomes" id="UP001605036"/>
    </source>
</evidence>